<protein>
    <recommendedName>
        <fullName evidence="4">Homoserine kinase</fullName>
        <ecNumber evidence="3">2.7.1.39</ecNumber>
    </recommendedName>
</protein>
<dbReference type="SUPFAM" id="SSF54211">
    <property type="entry name" value="Ribosomal protein S5 domain 2-like"/>
    <property type="match status" value="1"/>
</dbReference>
<evidence type="ECO:0000256" key="2">
    <source>
        <dbReference type="ARBA" id="ARBA00007370"/>
    </source>
</evidence>
<evidence type="ECO:0000256" key="7">
    <source>
        <dbReference type="ARBA" id="ARBA00022697"/>
    </source>
</evidence>
<reference evidence="14 15" key="1">
    <citation type="journal article" date="2010" name="Plant Cell">
        <title>The Chlorella variabilis NC64A genome reveals adaptation to photosymbiosis, coevolution with viruses, and cryptic sex.</title>
        <authorList>
            <person name="Blanc G."/>
            <person name="Duncan G."/>
            <person name="Agarkova I."/>
            <person name="Borodovsky M."/>
            <person name="Gurnon J."/>
            <person name="Kuo A."/>
            <person name="Lindquist E."/>
            <person name="Lucas S."/>
            <person name="Pangilinan J."/>
            <person name="Polle J."/>
            <person name="Salamov A."/>
            <person name="Terry A."/>
            <person name="Yamada T."/>
            <person name="Dunigan D.D."/>
            <person name="Grigoriev I.V."/>
            <person name="Claverie J.M."/>
            <person name="Van Etten J.L."/>
        </authorList>
    </citation>
    <scope>NUCLEOTIDE SEQUENCE [LARGE SCALE GENOMIC DNA]</scope>
    <source>
        <strain evidence="14 15">NC64A</strain>
    </source>
</reference>
<dbReference type="GeneID" id="17355584"/>
<dbReference type="Pfam" id="PF00288">
    <property type="entry name" value="GHMP_kinases_N"/>
    <property type="match status" value="1"/>
</dbReference>
<dbReference type="OMA" id="CANRIPH"/>
<evidence type="ECO:0000313" key="14">
    <source>
        <dbReference type="EMBL" id="EFN56255.1"/>
    </source>
</evidence>
<dbReference type="InParanoid" id="E1ZCK0"/>
<feature type="domain" description="GHMP kinase N-terminal" evidence="12">
    <location>
        <begin position="111"/>
        <end position="193"/>
    </location>
</feature>
<evidence type="ECO:0000256" key="9">
    <source>
        <dbReference type="ARBA" id="ARBA00022777"/>
    </source>
</evidence>
<evidence type="ECO:0000256" key="11">
    <source>
        <dbReference type="ARBA" id="ARBA00049913"/>
    </source>
</evidence>
<dbReference type="AlphaFoldDB" id="E1ZCK0"/>
<dbReference type="NCBIfam" id="TIGR00191">
    <property type="entry name" value="thrB"/>
    <property type="match status" value="1"/>
</dbReference>
<comment type="similarity">
    <text evidence="2">Belongs to the GHMP kinase family. Homoserine kinase subfamily.</text>
</comment>
<dbReference type="InterPro" id="IPR014721">
    <property type="entry name" value="Ribsml_uS5_D2-typ_fold_subgr"/>
</dbReference>
<dbReference type="InterPro" id="IPR006204">
    <property type="entry name" value="GHMP_kinase_N_dom"/>
</dbReference>
<dbReference type="PROSITE" id="PS00627">
    <property type="entry name" value="GHMP_KINASES_ATP"/>
    <property type="match status" value="1"/>
</dbReference>
<gene>
    <name evidence="14" type="ORF">CHLNCDRAFT_22496</name>
</gene>
<dbReference type="InterPro" id="IPR036554">
    <property type="entry name" value="GHMP_kinase_C_sf"/>
</dbReference>
<keyword evidence="6" id="KW-0808">Transferase</keyword>
<dbReference type="PIRSF" id="PIRSF000676">
    <property type="entry name" value="Homoser_kin"/>
    <property type="match status" value="1"/>
</dbReference>
<dbReference type="EMBL" id="GL433842">
    <property type="protein sequence ID" value="EFN56255.1"/>
    <property type="molecule type" value="Genomic_DNA"/>
</dbReference>
<dbReference type="UniPathway" id="UPA00050">
    <property type="reaction ID" value="UER00064"/>
</dbReference>
<dbReference type="Gene3D" id="3.30.70.890">
    <property type="entry name" value="GHMP kinase, C-terminal domain"/>
    <property type="match status" value="1"/>
</dbReference>
<dbReference type="GO" id="GO:0005524">
    <property type="term" value="F:ATP binding"/>
    <property type="evidence" value="ECO:0007669"/>
    <property type="project" value="UniProtKB-KW"/>
</dbReference>
<dbReference type="PANTHER" id="PTHR20861:SF1">
    <property type="entry name" value="HOMOSERINE KINASE"/>
    <property type="match status" value="1"/>
</dbReference>
<keyword evidence="8" id="KW-0547">Nucleotide-binding</keyword>
<dbReference type="NCBIfam" id="NF002288">
    <property type="entry name" value="PRK01212.1-4"/>
    <property type="match status" value="1"/>
</dbReference>
<evidence type="ECO:0000259" key="12">
    <source>
        <dbReference type="Pfam" id="PF00288"/>
    </source>
</evidence>
<dbReference type="PRINTS" id="PR00958">
    <property type="entry name" value="HOMSERKINASE"/>
</dbReference>
<comment type="pathway">
    <text evidence="1">Amino-acid biosynthesis; L-threonine biosynthesis; L-threonine from L-aspartate: step 4/5.</text>
</comment>
<dbReference type="PANTHER" id="PTHR20861">
    <property type="entry name" value="HOMOSERINE/4-DIPHOSPHOCYTIDYL-2-C-METHYL-D-ERYTHRITOL KINASE"/>
    <property type="match status" value="1"/>
</dbReference>
<evidence type="ECO:0000256" key="8">
    <source>
        <dbReference type="ARBA" id="ARBA00022741"/>
    </source>
</evidence>
<dbReference type="Pfam" id="PF08544">
    <property type="entry name" value="GHMP_kinases_C"/>
    <property type="match status" value="1"/>
</dbReference>
<dbReference type="GO" id="GO:0004413">
    <property type="term" value="F:homoserine kinase activity"/>
    <property type="evidence" value="ECO:0007669"/>
    <property type="project" value="UniProtKB-EC"/>
</dbReference>
<keyword evidence="5" id="KW-0028">Amino-acid biosynthesis</keyword>
<evidence type="ECO:0000256" key="6">
    <source>
        <dbReference type="ARBA" id="ARBA00022679"/>
    </source>
</evidence>
<accession>E1ZCK0</accession>
<evidence type="ECO:0000256" key="10">
    <source>
        <dbReference type="ARBA" id="ARBA00022840"/>
    </source>
</evidence>
<organism evidence="15">
    <name type="scientific">Chlorella variabilis</name>
    <name type="common">Green alga</name>
    <dbReference type="NCBI Taxonomy" id="554065"/>
    <lineage>
        <taxon>Eukaryota</taxon>
        <taxon>Viridiplantae</taxon>
        <taxon>Chlorophyta</taxon>
        <taxon>core chlorophytes</taxon>
        <taxon>Trebouxiophyceae</taxon>
        <taxon>Chlorellales</taxon>
        <taxon>Chlorellaceae</taxon>
        <taxon>Chlorella clade</taxon>
        <taxon>Chlorella</taxon>
    </lineage>
</organism>
<sequence>MQRPAGARLQGRCCPRRGTRVQQVTRAQQVAGQGKVYIDPVEQEAAAFAPATVANLGPGFDWMGCAVEGDGDVVTARVLPDRPGEVVIESIEGDGGRLSLEAPKNCIGIAAIETLRLLGGAPSCGVALTLRKGLPLGSGMGSSAASAAASAWAVNTLFGCPLSKDTLIIAGLASEAVVSGYHADNIAPALMGGFILIRSCDPLDLQRLPFAGDLWFVLVNPRFEAPTSEMRAVLPKEIPMKQVVNNCAMGGSLVAGILGGDAALIGRALDSDAIVEPVRGPLIPGFQAVKEAARAAGAFGCTISGAGPTAVAIVSDPEVGQRVKEAMVGAFKAAGGLEVNSAKVVRLDNEGAKRV</sequence>
<dbReference type="RefSeq" id="XP_005848357.1">
    <property type="nucleotide sequence ID" value="XM_005848295.1"/>
</dbReference>
<name>E1ZCK0_CHLVA</name>
<evidence type="ECO:0000259" key="13">
    <source>
        <dbReference type="Pfam" id="PF08544"/>
    </source>
</evidence>
<dbReference type="HAMAP" id="MF_00384">
    <property type="entry name" value="Homoser_kinase"/>
    <property type="match status" value="1"/>
</dbReference>
<dbReference type="eggNOG" id="KOG1537">
    <property type="taxonomic scope" value="Eukaryota"/>
</dbReference>
<dbReference type="GO" id="GO:0009088">
    <property type="term" value="P:threonine biosynthetic process"/>
    <property type="evidence" value="ECO:0007669"/>
    <property type="project" value="UniProtKB-UniPathway"/>
</dbReference>
<dbReference type="InterPro" id="IPR000870">
    <property type="entry name" value="Homoserine_kinase"/>
</dbReference>
<dbReference type="STRING" id="554065.E1ZCK0"/>
<dbReference type="SUPFAM" id="SSF55060">
    <property type="entry name" value="GHMP Kinase, C-terminal domain"/>
    <property type="match status" value="1"/>
</dbReference>
<feature type="domain" description="GHMP kinase C-terminal" evidence="13">
    <location>
        <begin position="255"/>
        <end position="329"/>
    </location>
</feature>
<dbReference type="FunCoup" id="E1ZCK0">
    <property type="interactions" value="690"/>
</dbReference>
<dbReference type="Gene3D" id="3.30.230.10">
    <property type="match status" value="1"/>
</dbReference>
<evidence type="ECO:0000313" key="15">
    <source>
        <dbReference type="Proteomes" id="UP000008141"/>
    </source>
</evidence>
<keyword evidence="10" id="KW-0067">ATP-binding</keyword>
<keyword evidence="7" id="KW-0791">Threonine biosynthesis</keyword>
<dbReference type="KEGG" id="cvr:CHLNCDRAFT_22496"/>
<evidence type="ECO:0000256" key="3">
    <source>
        <dbReference type="ARBA" id="ARBA00012078"/>
    </source>
</evidence>
<dbReference type="InterPro" id="IPR013750">
    <property type="entry name" value="GHMP_kinase_C_dom"/>
</dbReference>
<dbReference type="InterPro" id="IPR006203">
    <property type="entry name" value="GHMP_knse_ATP-bd_CS"/>
</dbReference>
<evidence type="ECO:0000256" key="1">
    <source>
        <dbReference type="ARBA" id="ARBA00005015"/>
    </source>
</evidence>
<keyword evidence="15" id="KW-1185">Reference proteome</keyword>
<dbReference type="InterPro" id="IPR020568">
    <property type="entry name" value="Ribosomal_Su5_D2-typ_SF"/>
</dbReference>
<dbReference type="OrthoDB" id="195231at2759"/>
<dbReference type="Proteomes" id="UP000008141">
    <property type="component" value="Unassembled WGS sequence"/>
</dbReference>
<evidence type="ECO:0000256" key="5">
    <source>
        <dbReference type="ARBA" id="ARBA00022605"/>
    </source>
</evidence>
<dbReference type="EC" id="2.7.1.39" evidence="3"/>
<proteinExistence type="inferred from homology"/>
<comment type="catalytic activity">
    <reaction evidence="11">
        <text>L-homoserine + ATP = O-phospho-L-homoserine + ADP + H(+)</text>
        <dbReference type="Rhea" id="RHEA:13985"/>
        <dbReference type="ChEBI" id="CHEBI:15378"/>
        <dbReference type="ChEBI" id="CHEBI:30616"/>
        <dbReference type="ChEBI" id="CHEBI:57476"/>
        <dbReference type="ChEBI" id="CHEBI:57590"/>
        <dbReference type="ChEBI" id="CHEBI:456216"/>
        <dbReference type="EC" id="2.7.1.39"/>
    </reaction>
    <physiologicalReaction direction="left-to-right" evidence="11">
        <dbReference type="Rhea" id="RHEA:13986"/>
    </physiologicalReaction>
</comment>
<evidence type="ECO:0000256" key="4">
    <source>
        <dbReference type="ARBA" id="ARBA00017858"/>
    </source>
</evidence>
<keyword evidence="9" id="KW-0418">Kinase</keyword>